<dbReference type="InterPro" id="IPR003439">
    <property type="entry name" value="ABC_transporter-like_ATP-bd"/>
</dbReference>
<organism evidence="6 7">
    <name type="scientific">Levilactobacillus tujiorum</name>
    <dbReference type="NCBI Taxonomy" id="2912243"/>
    <lineage>
        <taxon>Bacteria</taxon>
        <taxon>Bacillati</taxon>
        <taxon>Bacillota</taxon>
        <taxon>Bacilli</taxon>
        <taxon>Lactobacillales</taxon>
        <taxon>Lactobacillaceae</taxon>
        <taxon>Levilactobacillus</taxon>
    </lineage>
</organism>
<evidence type="ECO:0000256" key="1">
    <source>
        <dbReference type="ARBA" id="ARBA00005417"/>
    </source>
</evidence>
<dbReference type="SUPFAM" id="SSF52540">
    <property type="entry name" value="P-loop containing nucleoside triphosphate hydrolases"/>
    <property type="match status" value="1"/>
</dbReference>
<dbReference type="EMBL" id="JAAVSD010000046">
    <property type="protein sequence ID" value="NLR30703.1"/>
    <property type="molecule type" value="Genomic_DNA"/>
</dbReference>
<keyword evidence="2" id="KW-0813">Transport</keyword>
<dbReference type="SMART" id="SM00382">
    <property type="entry name" value="AAA"/>
    <property type="match status" value="1"/>
</dbReference>
<dbReference type="Proteomes" id="UP000707477">
    <property type="component" value="Unassembled WGS sequence"/>
</dbReference>
<dbReference type="Pfam" id="PF00005">
    <property type="entry name" value="ABC_tran"/>
    <property type="match status" value="1"/>
</dbReference>
<comment type="similarity">
    <text evidence="1">Belongs to the ABC transporter superfamily.</text>
</comment>
<evidence type="ECO:0000313" key="7">
    <source>
        <dbReference type="Proteomes" id="UP000707477"/>
    </source>
</evidence>
<keyword evidence="4 6" id="KW-0067">ATP-binding</keyword>
<dbReference type="Gene3D" id="3.40.50.300">
    <property type="entry name" value="P-loop containing nucleotide triphosphate hydrolases"/>
    <property type="match status" value="1"/>
</dbReference>
<dbReference type="InterPro" id="IPR050763">
    <property type="entry name" value="ABC_transporter_ATP-binding"/>
</dbReference>
<evidence type="ECO:0000313" key="6">
    <source>
        <dbReference type="EMBL" id="NLR30703.1"/>
    </source>
</evidence>
<dbReference type="InterPro" id="IPR017871">
    <property type="entry name" value="ABC_transporter-like_CS"/>
</dbReference>
<dbReference type="GO" id="GO:0005524">
    <property type="term" value="F:ATP binding"/>
    <property type="evidence" value="ECO:0007669"/>
    <property type="project" value="UniProtKB-KW"/>
</dbReference>
<dbReference type="InterPro" id="IPR027417">
    <property type="entry name" value="P-loop_NTPase"/>
</dbReference>
<feature type="domain" description="ABC transporter" evidence="5">
    <location>
        <begin position="5"/>
        <end position="233"/>
    </location>
</feature>
<proteinExistence type="inferred from homology"/>
<reference evidence="6 7" key="1">
    <citation type="submission" date="2020-03" db="EMBL/GenBank/DDBJ databases">
        <authorList>
            <person name="Zhang Z."/>
            <person name="Guo Z."/>
            <person name="Hou Q."/>
            <person name="Shen X."/>
        </authorList>
    </citation>
    <scope>NUCLEOTIDE SEQUENCE [LARGE SCALE GENOMIC DNA]</scope>
    <source>
        <strain evidence="6 7">HBUAS51329</strain>
    </source>
</reference>
<evidence type="ECO:0000256" key="3">
    <source>
        <dbReference type="ARBA" id="ARBA00022741"/>
    </source>
</evidence>
<dbReference type="InterPro" id="IPR003593">
    <property type="entry name" value="AAA+_ATPase"/>
</dbReference>
<keyword evidence="7" id="KW-1185">Reference proteome</keyword>
<comment type="caution">
    <text evidence="6">The sequence shown here is derived from an EMBL/GenBank/DDBJ whole genome shotgun (WGS) entry which is preliminary data.</text>
</comment>
<protein>
    <submittedName>
        <fullName evidence="6">ABC transporter ATP-binding protein</fullName>
    </submittedName>
</protein>
<dbReference type="PANTHER" id="PTHR42711">
    <property type="entry name" value="ABC TRANSPORTER ATP-BINDING PROTEIN"/>
    <property type="match status" value="1"/>
</dbReference>
<evidence type="ECO:0000256" key="4">
    <source>
        <dbReference type="ARBA" id="ARBA00022840"/>
    </source>
</evidence>
<dbReference type="RefSeq" id="WP_168849849.1">
    <property type="nucleotide sequence ID" value="NZ_JAAVSD010000046.1"/>
</dbReference>
<accession>A0ABX1L6K4</accession>
<gene>
    <name evidence="6" type="ORF">HEQ44_10980</name>
</gene>
<evidence type="ECO:0000259" key="5">
    <source>
        <dbReference type="PROSITE" id="PS50893"/>
    </source>
</evidence>
<dbReference type="PROSITE" id="PS00211">
    <property type="entry name" value="ABC_TRANSPORTER_1"/>
    <property type="match status" value="1"/>
</dbReference>
<dbReference type="PROSITE" id="PS50893">
    <property type="entry name" value="ABC_TRANSPORTER_2"/>
    <property type="match status" value="1"/>
</dbReference>
<dbReference type="PANTHER" id="PTHR42711:SF5">
    <property type="entry name" value="ABC TRANSPORTER ATP-BINDING PROTEIN NATA"/>
    <property type="match status" value="1"/>
</dbReference>
<keyword evidence="3" id="KW-0547">Nucleotide-binding</keyword>
<sequence>MTTKIVVNHVQQSFQKQAVLCDVSLEIGAGQIYALLGANGAGKTTLIRIMTGLRSPDAGTVVLDRYDLRTQLGQAQRCFSYNGQVASVDDVLTGFENLVLLARLRHVKHARQAATELLAQFRLSNAAKQRVATYSGGMRRRLDLAMSLVGDPEIIFLDEPTTGLDPTGRDDLWRVIRQLRQRGKTIFLTTQYLEEADQLADQIGFLRDGKIVATGTPMEMKRLAGSEKLILTFATSAARRQALEKLLGFSPQSDGDLNLKIEVASSVTTTLAVLSTLTQCDIQPIDFHLAAPTLDDVFRQLTKVG</sequence>
<evidence type="ECO:0000256" key="2">
    <source>
        <dbReference type="ARBA" id="ARBA00022448"/>
    </source>
</evidence>
<name>A0ABX1L6K4_9LACO</name>